<accession>A0A0D2LN62</accession>
<dbReference type="GeneID" id="25734252"/>
<evidence type="ECO:0000313" key="2">
    <source>
        <dbReference type="EMBL" id="KIY91476.1"/>
    </source>
</evidence>
<gene>
    <name evidence="2" type="ORF">MNEG_16488</name>
</gene>
<dbReference type="RefSeq" id="XP_013890496.1">
    <property type="nucleotide sequence ID" value="XM_014035042.1"/>
</dbReference>
<proteinExistence type="predicted"/>
<name>A0A0D2LN62_9CHLO</name>
<protein>
    <submittedName>
        <fullName evidence="2">Uncharacterized protein</fullName>
    </submittedName>
</protein>
<feature type="compositionally biased region" description="Low complexity" evidence="1">
    <location>
        <begin position="59"/>
        <end position="70"/>
    </location>
</feature>
<dbReference type="AlphaFoldDB" id="A0A0D2LN62"/>
<dbReference type="Proteomes" id="UP000054498">
    <property type="component" value="Unassembled WGS sequence"/>
</dbReference>
<reference evidence="2 3" key="1">
    <citation type="journal article" date="2013" name="BMC Genomics">
        <title>Reconstruction of the lipid metabolism for the microalga Monoraphidium neglectum from its genome sequence reveals characteristics suitable for biofuel production.</title>
        <authorList>
            <person name="Bogen C."/>
            <person name="Al-Dilaimi A."/>
            <person name="Albersmeier A."/>
            <person name="Wichmann J."/>
            <person name="Grundmann M."/>
            <person name="Rupp O."/>
            <person name="Lauersen K.J."/>
            <person name="Blifernez-Klassen O."/>
            <person name="Kalinowski J."/>
            <person name="Goesmann A."/>
            <person name="Mussgnug J.H."/>
            <person name="Kruse O."/>
        </authorList>
    </citation>
    <scope>NUCLEOTIDE SEQUENCE [LARGE SCALE GENOMIC DNA]</scope>
    <source>
        <strain evidence="2 3">SAG 48.87</strain>
    </source>
</reference>
<keyword evidence="3" id="KW-1185">Reference proteome</keyword>
<feature type="compositionally biased region" description="Polar residues" evidence="1">
    <location>
        <begin position="8"/>
        <end position="41"/>
    </location>
</feature>
<feature type="region of interest" description="Disordered" evidence="1">
    <location>
        <begin position="1"/>
        <end position="70"/>
    </location>
</feature>
<organism evidence="2 3">
    <name type="scientific">Monoraphidium neglectum</name>
    <dbReference type="NCBI Taxonomy" id="145388"/>
    <lineage>
        <taxon>Eukaryota</taxon>
        <taxon>Viridiplantae</taxon>
        <taxon>Chlorophyta</taxon>
        <taxon>core chlorophytes</taxon>
        <taxon>Chlorophyceae</taxon>
        <taxon>CS clade</taxon>
        <taxon>Sphaeropleales</taxon>
        <taxon>Selenastraceae</taxon>
        <taxon>Monoraphidium</taxon>
    </lineage>
</organism>
<dbReference type="OrthoDB" id="523511at2759"/>
<evidence type="ECO:0000256" key="1">
    <source>
        <dbReference type="SAM" id="MobiDB-lite"/>
    </source>
</evidence>
<evidence type="ECO:0000313" key="3">
    <source>
        <dbReference type="Proteomes" id="UP000054498"/>
    </source>
</evidence>
<dbReference type="EMBL" id="KK106627">
    <property type="protein sequence ID" value="KIY91476.1"/>
    <property type="molecule type" value="Genomic_DNA"/>
</dbReference>
<sequence length="134" mass="13893">MPALPGTTWKTSGIRSSRRCATNEASSCSGRAIRSRTTTQWPGRASPSPRFPPPRRAAPRAAAAPDAPQPLALRSARQSLLSLLDGGAARDDAEVAAAVDTLIRENPSLTPGLDTPEVGVGVWEVVLARGDGAA</sequence>
<dbReference type="KEGG" id="mng:MNEG_16488"/>